<dbReference type="InterPro" id="IPR011545">
    <property type="entry name" value="DEAD/DEAH_box_helicase_dom"/>
</dbReference>
<dbReference type="Pfam" id="PF00270">
    <property type="entry name" value="DEAD"/>
    <property type="match status" value="1"/>
</dbReference>
<dbReference type="PROSITE" id="PS51194">
    <property type="entry name" value="HELICASE_CTER"/>
    <property type="match status" value="1"/>
</dbReference>
<keyword evidence="2" id="KW-0479">Metal-binding</keyword>
<accession>A0A2V1J2V7</accession>
<evidence type="ECO:0000256" key="12">
    <source>
        <dbReference type="ARBA" id="ARBA00044550"/>
    </source>
</evidence>
<feature type="domain" description="Helicase ATP-binding" evidence="13">
    <location>
        <begin position="30"/>
        <end position="198"/>
    </location>
</feature>
<keyword evidence="4" id="KW-0378">Hydrolase</keyword>
<keyword evidence="6" id="KW-0067">ATP-binding</keyword>
<evidence type="ECO:0000256" key="11">
    <source>
        <dbReference type="ARBA" id="ARBA00044535"/>
    </source>
</evidence>
<dbReference type="CDD" id="cd17920">
    <property type="entry name" value="DEXHc_RecQ"/>
    <property type="match status" value="1"/>
</dbReference>
<comment type="caution">
    <text evidence="15">The sequence shown here is derived from an EMBL/GenBank/DDBJ whole genome shotgun (WGS) entry which is preliminary data.</text>
</comment>
<gene>
    <name evidence="15" type="ORF">C5O25_01600</name>
</gene>
<evidence type="ECO:0000256" key="10">
    <source>
        <dbReference type="ARBA" id="ARBA00034808"/>
    </source>
</evidence>
<dbReference type="InterPro" id="IPR014001">
    <property type="entry name" value="Helicase_ATP-bd"/>
</dbReference>
<dbReference type="EC" id="5.6.2.4" evidence="10"/>
<dbReference type="Gene3D" id="3.40.50.300">
    <property type="entry name" value="P-loop containing nucleotide triphosphate hydrolases"/>
    <property type="match status" value="2"/>
</dbReference>
<evidence type="ECO:0000256" key="1">
    <source>
        <dbReference type="ARBA" id="ARBA00005446"/>
    </source>
</evidence>
<dbReference type="GO" id="GO:0046872">
    <property type="term" value="F:metal ion binding"/>
    <property type="evidence" value="ECO:0007669"/>
    <property type="project" value="UniProtKB-KW"/>
</dbReference>
<dbReference type="AlphaFoldDB" id="A0A2V1J2V7"/>
<evidence type="ECO:0000259" key="13">
    <source>
        <dbReference type="PROSITE" id="PS51192"/>
    </source>
</evidence>
<protein>
    <recommendedName>
        <fullName evidence="11">ATP-dependent DNA helicase RecQ</fullName>
        <ecNumber evidence="10">5.6.2.4</ecNumber>
    </recommendedName>
    <alternativeName>
        <fullName evidence="12">DNA 3'-5' helicase RecQ</fullName>
    </alternativeName>
</protein>
<dbReference type="GO" id="GO:0003677">
    <property type="term" value="F:DNA binding"/>
    <property type="evidence" value="ECO:0007669"/>
    <property type="project" value="UniProtKB-KW"/>
</dbReference>
<dbReference type="GO" id="GO:0005524">
    <property type="term" value="F:ATP binding"/>
    <property type="evidence" value="ECO:0007669"/>
    <property type="project" value="UniProtKB-KW"/>
</dbReference>
<evidence type="ECO:0000313" key="16">
    <source>
        <dbReference type="Proteomes" id="UP000244925"/>
    </source>
</evidence>
<dbReference type="SMART" id="SM00490">
    <property type="entry name" value="HELICc"/>
    <property type="match status" value="1"/>
</dbReference>
<evidence type="ECO:0000256" key="3">
    <source>
        <dbReference type="ARBA" id="ARBA00022741"/>
    </source>
</evidence>
<dbReference type="PANTHER" id="PTHR13710:SF105">
    <property type="entry name" value="ATP-DEPENDENT DNA HELICASE Q1"/>
    <property type="match status" value="1"/>
</dbReference>
<keyword evidence="5 15" id="KW-0347">Helicase</keyword>
<proteinExistence type="inferred from homology"/>
<dbReference type="Pfam" id="PF16124">
    <property type="entry name" value="RecQ_Zn_bind"/>
    <property type="match status" value="1"/>
</dbReference>
<evidence type="ECO:0000256" key="9">
    <source>
        <dbReference type="ARBA" id="ARBA00034617"/>
    </source>
</evidence>
<evidence type="ECO:0000259" key="14">
    <source>
        <dbReference type="PROSITE" id="PS51194"/>
    </source>
</evidence>
<dbReference type="EMBL" id="PUBV01000002">
    <property type="protein sequence ID" value="PWB09454.1"/>
    <property type="molecule type" value="Genomic_DNA"/>
</dbReference>
<dbReference type="PANTHER" id="PTHR13710">
    <property type="entry name" value="DNA HELICASE RECQ FAMILY MEMBER"/>
    <property type="match status" value="1"/>
</dbReference>
<dbReference type="GO" id="GO:0030894">
    <property type="term" value="C:replisome"/>
    <property type="evidence" value="ECO:0007669"/>
    <property type="project" value="TreeGrafter"/>
</dbReference>
<dbReference type="GO" id="GO:0043590">
    <property type="term" value="C:bacterial nucleoid"/>
    <property type="evidence" value="ECO:0007669"/>
    <property type="project" value="TreeGrafter"/>
</dbReference>
<comment type="similarity">
    <text evidence="1">Belongs to the helicase family. RecQ subfamily.</text>
</comment>
<organism evidence="15 16">
    <name type="scientific">Paramuribaculum intestinale</name>
    <dbReference type="NCBI Taxonomy" id="2094151"/>
    <lineage>
        <taxon>Bacteria</taxon>
        <taxon>Pseudomonadati</taxon>
        <taxon>Bacteroidota</taxon>
        <taxon>Bacteroidia</taxon>
        <taxon>Bacteroidales</taxon>
        <taxon>Muribaculaceae</taxon>
        <taxon>Paramuribaculum</taxon>
    </lineage>
</organism>
<dbReference type="GO" id="GO:0016787">
    <property type="term" value="F:hydrolase activity"/>
    <property type="evidence" value="ECO:0007669"/>
    <property type="project" value="UniProtKB-KW"/>
</dbReference>
<dbReference type="PROSITE" id="PS51192">
    <property type="entry name" value="HELICASE_ATP_BIND_1"/>
    <property type="match status" value="1"/>
</dbReference>
<dbReference type="FunFam" id="3.40.50.300:FF:001389">
    <property type="entry name" value="ATP-dependent DNA helicase RecQ"/>
    <property type="match status" value="1"/>
</dbReference>
<evidence type="ECO:0000256" key="4">
    <source>
        <dbReference type="ARBA" id="ARBA00022801"/>
    </source>
</evidence>
<evidence type="ECO:0000256" key="2">
    <source>
        <dbReference type="ARBA" id="ARBA00022723"/>
    </source>
</evidence>
<dbReference type="InterPro" id="IPR002464">
    <property type="entry name" value="DNA/RNA_helicase_DEAH_CS"/>
</dbReference>
<dbReference type="GO" id="GO:0009378">
    <property type="term" value="F:four-way junction helicase activity"/>
    <property type="evidence" value="ECO:0007669"/>
    <property type="project" value="TreeGrafter"/>
</dbReference>
<evidence type="ECO:0000256" key="8">
    <source>
        <dbReference type="ARBA" id="ARBA00023235"/>
    </source>
</evidence>
<dbReference type="CDD" id="cd18794">
    <property type="entry name" value="SF2_C_RecQ"/>
    <property type="match status" value="1"/>
</dbReference>
<dbReference type="InterPro" id="IPR036388">
    <property type="entry name" value="WH-like_DNA-bd_sf"/>
</dbReference>
<dbReference type="InterPro" id="IPR004589">
    <property type="entry name" value="DNA_helicase_ATP-dep_RecQ"/>
</dbReference>
<keyword evidence="8" id="KW-0413">Isomerase</keyword>
<name>A0A2V1J2V7_9BACT</name>
<evidence type="ECO:0000256" key="7">
    <source>
        <dbReference type="ARBA" id="ARBA00023125"/>
    </source>
</evidence>
<dbReference type="Proteomes" id="UP000244925">
    <property type="component" value="Unassembled WGS sequence"/>
</dbReference>
<dbReference type="GO" id="GO:0005737">
    <property type="term" value="C:cytoplasm"/>
    <property type="evidence" value="ECO:0007669"/>
    <property type="project" value="TreeGrafter"/>
</dbReference>
<evidence type="ECO:0000313" key="15">
    <source>
        <dbReference type="EMBL" id="PWB09454.1"/>
    </source>
</evidence>
<feature type="domain" description="Helicase C-terminal" evidence="14">
    <location>
        <begin position="222"/>
        <end position="368"/>
    </location>
</feature>
<dbReference type="SUPFAM" id="SSF52540">
    <property type="entry name" value="P-loop containing nucleoside triphosphate hydrolases"/>
    <property type="match status" value="1"/>
</dbReference>
<dbReference type="GO" id="GO:0006310">
    <property type="term" value="P:DNA recombination"/>
    <property type="evidence" value="ECO:0007669"/>
    <property type="project" value="InterPro"/>
</dbReference>
<dbReference type="GO" id="GO:0043138">
    <property type="term" value="F:3'-5' DNA helicase activity"/>
    <property type="evidence" value="ECO:0007669"/>
    <property type="project" value="UniProtKB-EC"/>
</dbReference>
<dbReference type="InterPro" id="IPR027417">
    <property type="entry name" value="P-loop_NTPase"/>
</dbReference>
<keyword evidence="7" id="KW-0238">DNA-binding</keyword>
<keyword evidence="3" id="KW-0547">Nucleotide-binding</keyword>
<dbReference type="InterPro" id="IPR001650">
    <property type="entry name" value="Helicase_C-like"/>
</dbReference>
<comment type="catalytic activity">
    <reaction evidence="9">
        <text>Couples ATP hydrolysis with the unwinding of duplex DNA by translocating in the 3'-5' direction.</text>
        <dbReference type="EC" id="5.6.2.4"/>
    </reaction>
</comment>
<dbReference type="InterPro" id="IPR032284">
    <property type="entry name" value="RecQ_Zn-bd"/>
</dbReference>
<dbReference type="Pfam" id="PF00271">
    <property type="entry name" value="Helicase_C"/>
    <property type="match status" value="1"/>
</dbReference>
<dbReference type="SMART" id="SM00487">
    <property type="entry name" value="DEXDc"/>
    <property type="match status" value="1"/>
</dbReference>
<evidence type="ECO:0000256" key="5">
    <source>
        <dbReference type="ARBA" id="ARBA00022806"/>
    </source>
</evidence>
<sequence>MSRPNQPTPEEILRKYWGYDSFRPLQGEIIASVLSGHDTLGLLPTGGGKSLTFQVPGMILPGLTVVVTPLISLMTDQVDNLARRGIRAVCLHSGLTRAEHKLGVDRCNAGHAKFLYISPEKLQSDTFLDTLRHIDVSLIVVDEAHCISQWGYDFRPSYLNIARLRTLFPDVPLLALTASATPEVRADIMERLGFEGRRVFAASFARSNISYIVRAADHKDGLLLKALRGTSGSAIVYVRSRRRTREIADMLQAEGISAAHYHAGLEIEEKNERQKQWKEGHIRVMVATNAFGMGIDKPDVRFVAHYDLPPSLEEYYQEAGRAGRDGKPSYALTIASRHDRATLMRRLADAFPPRDFIKEIYSQVCVSLGIAIGDGYNAVYEFDLDDFCRRFGRQPRMTRSAIELLARSGYWQYVDDVASRSRIMLTMRRDELYGLRLEKTDEDVLQQLLRTYTGLFADYVAINENQIAGRLGLTADEIYQSLLSLGRHHVASYVPASNKPYIYFLTSRDEQRYVQIPVSVYEQRREVMKRRLDAMADFVFNAGSCRVVRMLQYFGEKDACRCGNCDVCRESRQSTPGQTADSCTMEQTIVYIASQPGGHTLDHIALQLQRPVKELIPVVRRMLDEGVLRLEGLNIISNS</sequence>
<dbReference type="PROSITE" id="PS00690">
    <property type="entry name" value="DEAH_ATP_HELICASE"/>
    <property type="match status" value="1"/>
</dbReference>
<dbReference type="NCBIfam" id="TIGR00614">
    <property type="entry name" value="recQ_fam"/>
    <property type="match status" value="1"/>
</dbReference>
<evidence type="ECO:0000256" key="6">
    <source>
        <dbReference type="ARBA" id="ARBA00022840"/>
    </source>
</evidence>
<dbReference type="GO" id="GO:0006281">
    <property type="term" value="P:DNA repair"/>
    <property type="evidence" value="ECO:0007669"/>
    <property type="project" value="TreeGrafter"/>
</dbReference>
<dbReference type="Gene3D" id="1.10.10.10">
    <property type="entry name" value="Winged helix-like DNA-binding domain superfamily/Winged helix DNA-binding domain"/>
    <property type="match status" value="1"/>
</dbReference>
<reference evidence="16" key="1">
    <citation type="submission" date="2018-02" db="EMBL/GenBank/DDBJ databases">
        <authorList>
            <person name="Clavel T."/>
            <person name="Strowig T."/>
        </authorList>
    </citation>
    <scope>NUCLEOTIDE SEQUENCE [LARGE SCALE GENOMIC DNA]</scope>
    <source>
        <strain evidence="16">DSM 100764</strain>
    </source>
</reference>
<keyword evidence="16" id="KW-1185">Reference proteome</keyword>